<sequence length="106" mass="10932">MPGRPAARATAAAKSEKVRMRVVTIVAPAVSPGLPQGFLECFQGLQVDETPLTNSDCAPAVPLLTQAPARRSDGSPAARSRAAAFPDTPDSMPSDSHSRPPLPSSA</sequence>
<dbReference type="KEGG" id="maqu:Maq22A_c07115"/>
<feature type="compositionally biased region" description="Low complexity" evidence="1">
    <location>
        <begin position="74"/>
        <end position="86"/>
    </location>
</feature>
<proteinExistence type="predicted"/>
<reference evidence="2 3" key="1">
    <citation type="journal article" date="2015" name="Genome Announc.">
        <title>Complete Genome Sequence of Methylobacterium aquaticum Strain 22A, Isolated from Racomitrium japonicum Moss.</title>
        <authorList>
            <person name="Tani A."/>
            <person name="Ogura Y."/>
            <person name="Hayashi T."/>
            <person name="Kimbara K."/>
        </authorList>
    </citation>
    <scope>NUCLEOTIDE SEQUENCE [LARGE SCALE GENOMIC DNA]</scope>
    <source>
        <strain evidence="2 3">MA-22A</strain>
    </source>
</reference>
<evidence type="ECO:0000313" key="3">
    <source>
        <dbReference type="Proteomes" id="UP000061432"/>
    </source>
</evidence>
<accession>A0A0C6FI74</accession>
<evidence type="ECO:0000313" key="2">
    <source>
        <dbReference type="EMBL" id="BAQ44759.1"/>
    </source>
</evidence>
<feature type="region of interest" description="Disordered" evidence="1">
    <location>
        <begin position="52"/>
        <end position="106"/>
    </location>
</feature>
<dbReference type="EMBL" id="AP014704">
    <property type="protein sequence ID" value="BAQ44759.1"/>
    <property type="molecule type" value="Genomic_DNA"/>
</dbReference>
<gene>
    <name evidence="2" type="ORF">Maq22A_c07115</name>
</gene>
<reference evidence="3" key="2">
    <citation type="submission" date="2015-01" db="EMBL/GenBank/DDBJ databases">
        <title>Complete genome sequence of Methylobacterium aquaticum strain 22A.</title>
        <authorList>
            <person name="Tani A."/>
            <person name="Ogura Y."/>
            <person name="Hayashi T."/>
        </authorList>
    </citation>
    <scope>NUCLEOTIDE SEQUENCE [LARGE SCALE GENOMIC DNA]</scope>
    <source>
        <strain evidence="3">MA-22A</strain>
    </source>
</reference>
<evidence type="ECO:0000256" key="1">
    <source>
        <dbReference type="SAM" id="MobiDB-lite"/>
    </source>
</evidence>
<dbReference type="AlphaFoldDB" id="A0A0C6FI74"/>
<protein>
    <submittedName>
        <fullName evidence="2">Uncharacterized protein</fullName>
    </submittedName>
</protein>
<dbReference type="Proteomes" id="UP000061432">
    <property type="component" value="Chromosome"/>
</dbReference>
<organism evidence="2 3">
    <name type="scientific">Methylobacterium aquaticum</name>
    <dbReference type="NCBI Taxonomy" id="270351"/>
    <lineage>
        <taxon>Bacteria</taxon>
        <taxon>Pseudomonadati</taxon>
        <taxon>Pseudomonadota</taxon>
        <taxon>Alphaproteobacteria</taxon>
        <taxon>Hyphomicrobiales</taxon>
        <taxon>Methylobacteriaceae</taxon>
        <taxon>Methylobacterium</taxon>
    </lineage>
</organism>
<dbReference type="STRING" id="270351.Maq22A_c07115"/>
<name>A0A0C6FI74_9HYPH</name>